<dbReference type="PANTHER" id="PTHR24559">
    <property type="entry name" value="TRANSPOSON TY3-I GAG-POL POLYPROTEIN"/>
    <property type="match status" value="1"/>
</dbReference>
<keyword evidence="3" id="KW-1185">Reference proteome</keyword>
<comment type="caution">
    <text evidence="2">The sequence shown here is derived from an EMBL/GenBank/DDBJ whole genome shotgun (WGS) entry which is preliminary data.</text>
</comment>
<dbReference type="InterPro" id="IPR043502">
    <property type="entry name" value="DNA/RNA_pol_sf"/>
</dbReference>
<evidence type="ECO:0000259" key="1">
    <source>
        <dbReference type="Pfam" id="PF17919"/>
    </source>
</evidence>
<dbReference type="Pfam" id="PF17919">
    <property type="entry name" value="RT_RNaseH_2"/>
    <property type="match status" value="1"/>
</dbReference>
<dbReference type="PANTHER" id="PTHR24559:SF444">
    <property type="entry name" value="REVERSE TRANSCRIPTASE DOMAIN-CONTAINING PROTEIN"/>
    <property type="match status" value="1"/>
</dbReference>
<reference evidence="2 3" key="1">
    <citation type="submission" date="2024-01" db="EMBL/GenBank/DDBJ databases">
        <title>The complete chloroplast genome sequence of Lithospermum erythrorhizon: insights into the phylogenetic relationship among Boraginaceae species and the maternal lineages of purple gromwells.</title>
        <authorList>
            <person name="Okada T."/>
            <person name="Watanabe K."/>
        </authorList>
    </citation>
    <scope>NUCLEOTIDE SEQUENCE [LARGE SCALE GENOMIC DNA]</scope>
</reference>
<dbReference type="InterPro" id="IPR053134">
    <property type="entry name" value="RNA-dir_DNA_polymerase"/>
</dbReference>
<proteinExistence type="predicted"/>
<dbReference type="Proteomes" id="UP001454036">
    <property type="component" value="Unassembled WGS sequence"/>
</dbReference>
<dbReference type="EMBL" id="BAABME010003992">
    <property type="protein sequence ID" value="GAA0160783.1"/>
    <property type="molecule type" value="Genomic_DNA"/>
</dbReference>
<dbReference type="AlphaFoldDB" id="A0AAV3QC68"/>
<dbReference type="Gene3D" id="3.30.70.270">
    <property type="match status" value="2"/>
</dbReference>
<evidence type="ECO:0000313" key="3">
    <source>
        <dbReference type="Proteomes" id="UP001454036"/>
    </source>
</evidence>
<protein>
    <recommendedName>
        <fullName evidence="1">Reverse transcriptase/retrotransposon-derived protein RNase H-like domain-containing protein</fullName>
    </recommendedName>
</protein>
<organism evidence="2 3">
    <name type="scientific">Lithospermum erythrorhizon</name>
    <name type="common">Purple gromwell</name>
    <name type="synonym">Lithospermum officinale var. erythrorhizon</name>
    <dbReference type="NCBI Taxonomy" id="34254"/>
    <lineage>
        <taxon>Eukaryota</taxon>
        <taxon>Viridiplantae</taxon>
        <taxon>Streptophyta</taxon>
        <taxon>Embryophyta</taxon>
        <taxon>Tracheophyta</taxon>
        <taxon>Spermatophyta</taxon>
        <taxon>Magnoliopsida</taxon>
        <taxon>eudicotyledons</taxon>
        <taxon>Gunneridae</taxon>
        <taxon>Pentapetalae</taxon>
        <taxon>asterids</taxon>
        <taxon>lamiids</taxon>
        <taxon>Boraginales</taxon>
        <taxon>Boraginaceae</taxon>
        <taxon>Boraginoideae</taxon>
        <taxon>Lithospermeae</taxon>
        <taxon>Lithospermum</taxon>
    </lineage>
</organism>
<sequence>MCIDFTNLNKACPKDYYPLPCLGRLVDGSAGYKNAGATYQRMVNNIFKEQIGRNMKIYVGDMLVKSKVREDHLNNLRESPESERGIEPNPDKIDTLRGIKPPNAYKEVQRLAGRLAELSRFISRAVDRSLPSIKKIRQASNKPFEWDEECTKAFSELKDYLGSPKLLTRPEEGEDLQLYLAVSEGAVSSVLVRRVERTQKPIYYVSHVLHGPEESYPLIDKFVLSVVTTA</sequence>
<dbReference type="InterPro" id="IPR043128">
    <property type="entry name" value="Rev_trsase/Diguanyl_cyclase"/>
</dbReference>
<name>A0AAV3QC68_LITER</name>
<dbReference type="InterPro" id="IPR041577">
    <property type="entry name" value="RT_RNaseH_2"/>
</dbReference>
<accession>A0AAV3QC68</accession>
<evidence type="ECO:0000313" key="2">
    <source>
        <dbReference type="EMBL" id="GAA0160783.1"/>
    </source>
</evidence>
<gene>
    <name evidence="2" type="ORF">LIER_17259</name>
</gene>
<feature type="domain" description="Reverse transcriptase/retrotransposon-derived protein RNase H-like" evidence="1">
    <location>
        <begin position="146"/>
        <end position="228"/>
    </location>
</feature>
<dbReference type="SUPFAM" id="SSF56672">
    <property type="entry name" value="DNA/RNA polymerases"/>
    <property type="match status" value="1"/>
</dbReference>